<keyword evidence="1 2" id="KW-0732">Signal</keyword>
<proteinExistence type="predicted"/>
<dbReference type="Pfam" id="PF18962">
    <property type="entry name" value="Por_Secre_tail"/>
    <property type="match status" value="1"/>
</dbReference>
<dbReference type="RefSeq" id="WP_123858984.1">
    <property type="nucleotide sequence ID" value="NZ_CP033923.1"/>
</dbReference>
<feature type="chain" id="PRO_5041944631" evidence="2">
    <location>
        <begin position="19"/>
        <end position="949"/>
    </location>
</feature>
<evidence type="ECO:0000256" key="2">
    <source>
        <dbReference type="SAM" id="SignalP"/>
    </source>
</evidence>
<sequence>MKKIYISILTAMSIYSSAQNVFNTQLHEINFGSSSSPAPLIKLNDRILFPASKSDGTALWSFNPITQKSSLIKDIFPGSNMSMSGNPAFMKLNNKIYFITQNNNDNKQLWVTDGTTAGTSKLTDLNFYYSIEVTAATGNNIFFYHNKELWGYNIVTGILQQLKIFEYTSGNIKMYTMNDTVFFAANDGVHGTEIWKSDGTAAGTSLLKDIVTGPSYGSIDGDFKALILKNKLYFVANVGTGYELYSTDGTEAGTVSVKSVGFYQLEGAATDDYFVFTGSDTVNGLEPWISDGTTAGTHLLKNLMPGATSSMTMMKFVKFNNKIFFQNGANGVSLGYGNYIWETDGTEAGTVRYTTNNDALIYGTSSDNNHLILTMPNYYNRFWVVNGNSSQNFEITGLDMSSNNSFIDLNSKIYLSGSTPKYGTELFSLDPVTHEIAIASDINKSDSSSPHAFYGLNNDLIFIATDRQYKSQIYKRNKSTQQIERLSNYGNDWSVGMSSGFNDNFIKVGSYLYTPEGAYRTDGTAANTISISSPDITSRVLYTNLNDNTLLFAGYNNLVGTELWKIDNTSNTVSLVKDISTDNMGSLYSVDSKAAVLNGFAYFVAKENGKLGIWKTDATEANTQKAIQFSYQDGTDGDIKVLNTFNDKLFFTKQQENTPTNYSSGQNELWVSNGDQASAVLLKSYAAPYSSTTIVRETIVFNDKLFYVTSGYPSPALYSTDGTVAGTEKIVSDHFSGNVQFKKCGNQLFFTNNNNTQLWKTDGTAGGTSNLSQNISSVKDMTCINNYFYFLNGDSQKVWKSDGTSVYPMDIFVTNDDDQLLANENIQKMGTDGEKLFLTISTKEHGSELYEITDLMPVYLATNETTKTESKNRTLDLQIYPNPVSEYFSVRLKENDKIETLKIFDSSGKLVKDMIYNHTNINVAELSSGIYFIKVKTSKGDYLGKIIKK</sequence>
<dbReference type="AlphaFoldDB" id="A0AAD0YNP6"/>
<keyword evidence="5" id="KW-1185">Reference proteome</keyword>
<dbReference type="NCBIfam" id="TIGR04183">
    <property type="entry name" value="Por_Secre_tail"/>
    <property type="match status" value="1"/>
</dbReference>
<dbReference type="SUPFAM" id="SSF63825">
    <property type="entry name" value="YWTD domain"/>
    <property type="match status" value="1"/>
</dbReference>
<dbReference type="Proteomes" id="UP000278288">
    <property type="component" value="Chromosome"/>
</dbReference>
<accession>A0AAD0YNP6</accession>
<organism evidence="4 5">
    <name type="scientific">Chryseobacterium nakagawai</name>
    <dbReference type="NCBI Taxonomy" id="1241982"/>
    <lineage>
        <taxon>Bacteria</taxon>
        <taxon>Pseudomonadati</taxon>
        <taxon>Bacteroidota</taxon>
        <taxon>Flavobacteriia</taxon>
        <taxon>Flavobacteriales</taxon>
        <taxon>Weeksellaceae</taxon>
        <taxon>Chryseobacterium group</taxon>
        <taxon>Chryseobacterium</taxon>
    </lineage>
</organism>
<dbReference type="SUPFAM" id="SSF69304">
    <property type="entry name" value="Tricorn protease N-terminal domain"/>
    <property type="match status" value="1"/>
</dbReference>
<gene>
    <name evidence="4" type="ORF">EG343_17515</name>
</gene>
<feature type="domain" description="Secretion system C-terminal sorting" evidence="3">
    <location>
        <begin position="879"/>
        <end position="947"/>
    </location>
</feature>
<reference evidence="4 5" key="1">
    <citation type="submission" date="2018-11" db="EMBL/GenBank/DDBJ databases">
        <title>Proposal to divide the Flavobacteriaceae and reorganize its genera based on Amino Acid Identity values calculated from whole genome sequences.</title>
        <authorList>
            <person name="Nicholson A.C."/>
            <person name="Gulvik C.A."/>
            <person name="Whitney A.M."/>
            <person name="Humrighouse B.W."/>
            <person name="Bell M."/>
            <person name="Holmes B."/>
            <person name="Steigerwalt A.G."/>
            <person name="Villarma A."/>
            <person name="Sheth M."/>
            <person name="Batra D."/>
            <person name="Pryor J."/>
            <person name="Bernardet J.-F."/>
            <person name="Hugo C."/>
            <person name="Kampfer P."/>
            <person name="Newman J."/>
            <person name="McQuiston J.R."/>
        </authorList>
    </citation>
    <scope>NUCLEOTIDE SEQUENCE [LARGE SCALE GENOMIC DNA]</scope>
    <source>
        <strain evidence="4 5">G0041</strain>
    </source>
</reference>
<dbReference type="KEGG" id="cnk:EG343_17515"/>
<evidence type="ECO:0000313" key="5">
    <source>
        <dbReference type="Proteomes" id="UP000278288"/>
    </source>
</evidence>
<name>A0AAD0YNP6_CHRNA</name>
<dbReference type="InterPro" id="IPR026444">
    <property type="entry name" value="Secre_tail"/>
</dbReference>
<dbReference type="EMBL" id="CP033923">
    <property type="protein sequence ID" value="AZA92279.1"/>
    <property type="molecule type" value="Genomic_DNA"/>
</dbReference>
<feature type="signal peptide" evidence="2">
    <location>
        <begin position="1"/>
        <end position="18"/>
    </location>
</feature>
<evidence type="ECO:0000259" key="3">
    <source>
        <dbReference type="Pfam" id="PF18962"/>
    </source>
</evidence>
<evidence type="ECO:0000256" key="1">
    <source>
        <dbReference type="ARBA" id="ARBA00022729"/>
    </source>
</evidence>
<evidence type="ECO:0000313" key="4">
    <source>
        <dbReference type="EMBL" id="AZA92279.1"/>
    </source>
</evidence>
<protein>
    <submittedName>
        <fullName evidence="4">T9SS C-terminal target domain-containing protein</fullName>
    </submittedName>
</protein>